<dbReference type="STRING" id="69332.A0A388LXW7"/>
<dbReference type="Gene3D" id="3.40.50.1820">
    <property type="entry name" value="alpha/beta hydrolase"/>
    <property type="match status" value="1"/>
</dbReference>
<dbReference type="Proteomes" id="UP000265515">
    <property type="component" value="Unassembled WGS sequence"/>
</dbReference>
<dbReference type="OMA" id="WHPAEET"/>
<evidence type="ECO:0000256" key="1">
    <source>
        <dbReference type="SAM" id="MobiDB-lite"/>
    </source>
</evidence>
<keyword evidence="4" id="KW-1185">Reference proteome</keyword>
<evidence type="ECO:0000313" key="4">
    <source>
        <dbReference type="Proteomes" id="UP000265515"/>
    </source>
</evidence>
<reference evidence="3 4" key="1">
    <citation type="journal article" date="2018" name="Cell">
        <title>The Chara Genome: Secondary Complexity and Implications for Plant Terrestrialization.</title>
        <authorList>
            <person name="Nishiyama T."/>
            <person name="Sakayama H."/>
            <person name="Vries J.D."/>
            <person name="Buschmann H."/>
            <person name="Saint-Marcoux D."/>
            <person name="Ullrich K.K."/>
            <person name="Haas F.B."/>
            <person name="Vanderstraeten L."/>
            <person name="Becker D."/>
            <person name="Lang D."/>
            <person name="Vosolsobe S."/>
            <person name="Rombauts S."/>
            <person name="Wilhelmsson P.K.I."/>
            <person name="Janitza P."/>
            <person name="Kern R."/>
            <person name="Heyl A."/>
            <person name="Rumpler F."/>
            <person name="Villalobos L.I.A.C."/>
            <person name="Clay J.M."/>
            <person name="Skokan R."/>
            <person name="Toyoda A."/>
            <person name="Suzuki Y."/>
            <person name="Kagoshima H."/>
            <person name="Schijlen E."/>
            <person name="Tajeshwar N."/>
            <person name="Catarino B."/>
            <person name="Hetherington A.J."/>
            <person name="Saltykova A."/>
            <person name="Bonnot C."/>
            <person name="Breuninger H."/>
            <person name="Symeonidi A."/>
            <person name="Radhakrishnan G.V."/>
            <person name="Van Nieuwerburgh F."/>
            <person name="Deforce D."/>
            <person name="Chang C."/>
            <person name="Karol K.G."/>
            <person name="Hedrich R."/>
            <person name="Ulvskov P."/>
            <person name="Glockner G."/>
            <person name="Delwiche C.F."/>
            <person name="Petrasek J."/>
            <person name="Van de Peer Y."/>
            <person name="Friml J."/>
            <person name="Beilby M."/>
            <person name="Dolan L."/>
            <person name="Kohara Y."/>
            <person name="Sugano S."/>
            <person name="Fujiyama A."/>
            <person name="Delaux P.-M."/>
            <person name="Quint M."/>
            <person name="TheiBen G."/>
            <person name="Hagemann M."/>
            <person name="Harholt J."/>
            <person name="Dunand C."/>
            <person name="Zachgo S."/>
            <person name="Langdale J."/>
            <person name="Maumus F."/>
            <person name="Straeten D.V.D."/>
            <person name="Gould S.B."/>
            <person name="Rensing S.A."/>
        </authorList>
    </citation>
    <scope>NUCLEOTIDE SEQUENCE [LARGE SCALE GENOMIC DNA]</scope>
    <source>
        <strain evidence="3 4">S276</strain>
    </source>
</reference>
<dbReference type="InterPro" id="IPR003140">
    <property type="entry name" value="PLipase/COase/thioEstase"/>
</dbReference>
<feature type="compositionally biased region" description="Low complexity" evidence="1">
    <location>
        <begin position="128"/>
        <end position="140"/>
    </location>
</feature>
<evidence type="ECO:0000313" key="3">
    <source>
        <dbReference type="EMBL" id="GBG87157.1"/>
    </source>
</evidence>
<accession>A0A388LXW7</accession>
<dbReference type="GO" id="GO:0016787">
    <property type="term" value="F:hydrolase activity"/>
    <property type="evidence" value="ECO:0007669"/>
    <property type="project" value="InterPro"/>
</dbReference>
<name>A0A388LXW7_CHABU</name>
<protein>
    <recommendedName>
        <fullName evidence="2">Phospholipase/carboxylesterase/thioesterase domain-containing protein</fullName>
    </recommendedName>
</protein>
<dbReference type="SUPFAM" id="SSF53474">
    <property type="entry name" value="alpha/beta-Hydrolases"/>
    <property type="match status" value="1"/>
</dbReference>
<comment type="caution">
    <text evidence="3">The sequence shown here is derived from an EMBL/GenBank/DDBJ whole genome shotgun (WGS) entry which is preliminary data.</text>
</comment>
<dbReference type="EMBL" id="BFEA01000598">
    <property type="protein sequence ID" value="GBG87157.1"/>
    <property type="molecule type" value="Genomic_DNA"/>
</dbReference>
<evidence type="ECO:0000259" key="2">
    <source>
        <dbReference type="Pfam" id="PF02230"/>
    </source>
</evidence>
<organism evidence="3 4">
    <name type="scientific">Chara braunii</name>
    <name type="common">Braun's stonewort</name>
    <dbReference type="NCBI Taxonomy" id="69332"/>
    <lineage>
        <taxon>Eukaryota</taxon>
        <taxon>Viridiplantae</taxon>
        <taxon>Streptophyta</taxon>
        <taxon>Charophyceae</taxon>
        <taxon>Charales</taxon>
        <taxon>Characeae</taxon>
        <taxon>Chara</taxon>
    </lineage>
</organism>
<dbReference type="AlphaFoldDB" id="A0A388LXW7"/>
<gene>
    <name evidence="3" type="ORF">CBR_g44615</name>
</gene>
<feature type="region of interest" description="Disordered" evidence="1">
    <location>
        <begin position="128"/>
        <end position="153"/>
    </location>
</feature>
<dbReference type="Pfam" id="PF02230">
    <property type="entry name" value="Abhydrolase_2"/>
    <property type="match status" value="1"/>
</dbReference>
<dbReference type="PANTHER" id="PTHR46234">
    <property type="entry name" value="ALPHA/BETA-HYDROLASES SUPERFAMILY PROTEIN"/>
    <property type="match status" value="1"/>
</dbReference>
<dbReference type="Gramene" id="GBG87157">
    <property type="protein sequence ID" value="GBG87157"/>
    <property type="gene ID" value="CBR_g44615"/>
</dbReference>
<feature type="domain" description="Phospholipase/carboxylesterase/thioesterase" evidence="2">
    <location>
        <begin position="215"/>
        <end position="445"/>
    </location>
</feature>
<proteinExistence type="predicted"/>
<dbReference type="InterPro" id="IPR029058">
    <property type="entry name" value="AB_hydrolase_fold"/>
</dbReference>
<sequence>MKLVSHIFRNPVYNPRKFPRVLVNACRRSTAPRSYGLQVTLQRADPYADNDDGTTRSRSRPLVVRSSKHWQGAVALAGGDAAIASVGASFSSVVRPACCVAGSSGPPAARITASSESAGQQRKQAVATGTSSASAAAAAEKAPRRRTVVTVAAGTRGRRSAGSFLSFSEPAASSGSELASAGAISSGGAMAGTTAASGGADGRALTPWHPAEETIVLPPTADHTGTIVWLHGLGDTGHGWVDLLRMIAMPQIKWVLPTAPIRPIGLNGGFPSTGWFDVKGLSADSPEDVEGLDRAATYVADILEKERQSAEQAGKPSIKLGVGGFSMGGALSLYTVTRMAVGSLINGQPALGRNTLSSAIALSGWLPAAEHLQSATIPAEGKAAAAELPIFMGHGKDDMLVACNWGHLSAAFLQRSGFSKVSFKTYSGVGHGVNPSELADVRQWLLDNFPAAS</sequence>
<dbReference type="OrthoDB" id="2418081at2759"/>